<dbReference type="AlphaFoldDB" id="A0A167G379"/>
<protein>
    <submittedName>
        <fullName evidence="1">Uncharacterized protein</fullName>
    </submittedName>
</protein>
<gene>
    <name evidence="1" type="ORF">CALVIDRAFT_465545</name>
</gene>
<reference evidence="1 2" key="1">
    <citation type="journal article" date="2016" name="Mol. Biol. Evol.">
        <title>Comparative Genomics of Early-Diverging Mushroom-Forming Fungi Provides Insights into the Origins of Lignocellulose Decay Capabilities.</title>
        <authorList>
            <person name="Nagy L.G."/>
            <person name="Riley R."/>
            <person name="Tritt A."/>
            <person name="Adam C."/>
            <person name="Daum C."/>
            <person name="Floudas D."/>
            <person name="Sun H."/>
            <person name="Yadav J.S."/>
            <person name="Pangilinan J."/>
            <person name="Larsson K.H."/>
            <person name="Matsuura K."/>
            <person name="Barry K."/>
            <person name="Labutti K."/>
            <person name="Kuo R."/>
            <person name="Ohm R.A."/>
            <person name="Bhattacharya S.S."/>
            <person name="Shirouzu T."/>
            <person name="Yoshinaga Y."/>
            <person name="Martin F.M."/>
            <person name="Grigoriev I.V."/>
            <person name="Hibbett D.S."/>
        </authorList>
    </citation>
    <scope>NUCLEOTIDE SEQUENCE [LARGE SCALE GENOMIC DNA]</scope>
    <source>
        <strain evidence="1 2">TUFC12733</strain>
    </source>
</reference>
<feature type="non-terminal residue" evidence="1">
    <location>
        <position position="1"/>
    </location>
</feature>
<proteinExistence type="predicted"/>
<name>A0A167G379_CALVF</name>
<dbReference type="Proteomes" id="UP000076738">
    <property type="component" value="Unassembled WGS sequence"/>
</dbReference>
<evidence type="ECO:0000313" key="1">
    <source>
        <dbReference type="EMBL" id="KZO90122.1"/>
    </source>
</evidence>
<organism evidence="1 2">
    <name type="scientific">Calocera viscosa (strain TUFC12733)</name>
    <dbReference type="NCBI Taxonomy" id="1330018"/>
    <lineage>
        <taxon>Eukaryota</taxon>
        <taxon>Fungi</taxon>
        <taxon>Dikarya</taxon>
        <taxon>Basidiomycota</taxon>
        <taxon>Agaricomycotina</taxon>
        <taxon>Dacrymycetes</taxon>
        <taxon>Dacrymycetales</taxon>
        <taxon>Dacrymycetaceae</taxon>
        <taxon>Calocera</taxon>
    </lineage>
</organism>
<feature type="non-terminal residue" evidence="1">
    <location>
        <position position="96"/>
    </location>
</feature>
<accession>A0A167G379</accession>
<sequence>QLSKTCHSWRSFLHLHMHLRWDFNRAFRSFVPDASIFRAMMGRTGTILTGRFALDFLRNSANQYSLLDICSTSLHANEVLHFFLDRGYQITTFHPT</sequence>
<dbReference type="OrthoDB" id="3041043at2759"/>
<dbReference type="EMBL" id="KV417351">
    <property type="protein sequence ID" value="KZO90122.1"/>
    <property type="molecule type" value="Genomic_DNA"/>
</dbReference>
<evidence type="ECO:0000313" key="2">
    <source>
        <dbReference type="Proteomes" id="UP000076738"/>
    </source>
</evidence>
<keyword evidence="2" id="KW-1185">Reference proteome</keyword>